<dbReference type="PANTHER" id="PTHR30419:SF28">
    <property type="entry name" value="HTH-TYPE TRANSCRIPTIONAL REGULATOR BSDA"/>
    <property type="match status" value="1"/>
</dbReference>
<evidence type="ECO:0000313" key="7">
    <source>
        <dbReference type="Proteomes" id="UP000257317"/>
    </source>
</evidence>
<dbReference type="PRINTS" id="PR00039">
    <property type="entry name" value="HTHLYSR"/>
</dbReference>
<dbReference type="GO" id="GO:0005829">
    <property type="term" value="C:cytosol"/>
    <property type="evidence" value="ECO:0007669"/>
    <property type="project" value="TreeGrafter"/>
</dbReference>
<organism evidence="6 7">
    <name type="scientific">Lactobacillus rodentium</name>
    <dbReference type="NCBI Taxonomy" id="947835"/>
    <lineage>
        <taxon>Bacteria</taxon>
        <taxon>Bacillati</taxon>
        <taxon>Bacillota</taxon>
        <taxon>Bacilli</taxon>
        <taxon>Lactobacillales</taxon>
        <taxon>Lactobacillaceae</taxon>
        <taxon>Lactobacillus</taxon>
    </lineage>
</organism>
<gene>
    <name evidence="6" type="primary">mleR</name>
    <name evidence="6" type="ORF">LrDSM24759_08160</name>
</gene>
<evidence type="ECO:0000313" key="6">
    <source>
        <dbReference type="EMBL" id="GBG04902.1"/>
    </source>
</evidence>
<reference evidence="7" key="1">
    <citation type="submission" date="2018-03" db="EMBL/GenBank/DDBJ databases">
        <title>New taxa in the Lactobacillus gasseri group.</title>
        <authorList>
            <person name="Tanizawa Y."/>
            <person name="Tohno M."/>
            <person name="Endo A."/>
            <person name="Arita M."/>
        </authorList>
    </citation>
    <scope>NUCLEOTIDE SEQUENCE [LARGE SCALE GENOMIC DNA]</scope>
    <source>
        <strain evidence="7">DSM 24759</strain>
    </source>
</reference>
<dbReference type="Gene3D" id="1.10.10.10">
    <property type="entry name" value="Winged helix-like DNA-binding domain superfamily/Winged helix DNA-binding domain"/>
    <property type="match status" value="1"/>
</dbReference>
<dbReference type="InterPro" id="IPR050950">
    <property type="entry name" value="HTH-type_LysR_regulators"/>
</dbReference>
<dbReference type="Pfam" id="PF00126">
    <property type="entry name" value="HTH_1"/>
    <property type="match status" value="1"/>
</dbReference>
<proteinExistence type="inferred from homology"/>
<evidence type="ECO:0000259" key="5">
    <source>
        <dbReference type="PROSITE" id="PS50931"/>
    </source>
</evidence>
<keyword evidence="7" id="KW-1185">Reference proteome</keyword>
<dbReference type="Proteomes" id="UP000257317">
    <property type="component" value="Unassembled WGS sequence"/>
</dbReference>
<feature type="domain" description="HTH lysR-type" evidence="5">
    <location>
        <begin position="1"/>
        <end position="60"/>
    </location>
</feature>
<keyword evidence="2" id="KW-0805">Transcription regulation</keyword>
<dbReference type="InterPro" id="IPR036390">
    <property type="entry name" value="WH_DNA-bd_sf"/>
</dbReference>
<dbReference type="InterPro" id="IPR005119">
    <property type="entry name" value="LysR_subst-bd"/>
</dbReference>
<keyword evidence="3" id="KW-0238">DNA-binding</keyword>
<dbReference type="SUPFAM" id="SSF46785">
    <property type="entry name" value="Winged helix' DNA-binding domain"/>
    <property type="match status" value="1"/>
</dbReference>
<dbReference type="GO" id="GO:0003700">
    <property type="term" value="F:DNA-binding transcription factor activity"/>
    <property type="evidence" value="ECO:0007669"/>
    <property type="project" value="InterPro"/>
</dbReference>
<name>A0A2Z6TFT8_9LACO</name>
<keyword evidence="4" id="KW-0804">Transcription</keyword>
<dbReference type="RefSeq" id="WP_117118240.1">
    <property type="nucleotide sequence ID" value="NZ_BFBY01000005.1"/>
</dbReference>
<dbReference type="Gene3D" id="3.40.190.10">
    <property type="entry name" value="Periplasmic binding protein-like II"/>
    <property type="match status" value="2"/>
</dbReference>
<dbReference type="AlphaFoldDB" id="A0A2Z6TFT8"/>
<dbReference type="InterPro" id="IPR036388">
    <property type="entry name" value="WH-like_DNA-bd_sf"/>
</dbReference>
<dbReference type="PROSITE" id="PS50931">
    <property type="entry name" value="HTH_LYSR"/>
    <property type="match status" value="1"/>
</dbReference>
<comment type="similarity">
    <text evidence="1">Belongs to the LysR transcriptional regulatory family.</text>
</comment>
<evidence type="ECO:0000256" key="4">
    <source>
        <dbReference type="ARBA" id="ARBA00023163"/>
    </source>
</evidence>
<sequence>MNIQDLRYFHALVNLKSYTKTAEKFNVSQPTITAAIKRLEKKFGGQFIIRDQSHKSIIITSLGQQFDEHAQAILNEVSVAEAEVKAQPSPDILFGLPPIIGRNYLPTIAPTLFAKGILPRLNVVERGSNDLRKMLVEGEINLTLLGLASLDIEPIIKIHVIDRYPMEVIVSKDHPFAKKDGIYFKDLAKENFIGMTQDYIHTQALEKLAHQNHLTLNTIYRSPDVAVIKSLVAKNLGVSFITTLSLNEKDNVVSIPLLDKEQPEFIFAAAMRKNHILTSKEEVLWDILTQKK</sequence>
<dbReference type="PANTHER" id="PTHR30419">
    <property type="entry name" value="HTH-TYPE TRANSCRIPTIONAL REGULATOR YBHD"/>
    <property type="match status" value="1"/>
</dbReference>
<evidence type="ECO:0000256" key="1">
    <source>
        <dbReference type="ARBA" id="ARBA00009437"/>
    </source>
</evidence>
<dbReference type="SUPFAM" id="SSF53850">
    <property type="entry name" value="Periplasmic binding protein-like II"/>
    <property type="match status" value="1"/>
</dbReference>
<evidence type="ECO:0000256" key="3">
    <source>
        <dbReference type="ARBA" id="ARBA00023125"/>
    </source>
</evidence>
<evidence type="ECO:0000256" key="2">
    <source>
        <dbReference type="ARBA" id="ARBA00023015"/>
    </source>
</evidence>
<dbReference type="OrthoDB" id="9803735at2"/>
<dbReference type="InterPro" id="IPR000847">
    <property type="entry name" value="LysR_HTH_N"/>
</dbReference>
<comment type="caution">
    <text evidence="6">The sequence shown here is derived from an EMBL/GenBank/DDBJ whole genome shotgun (WGS) entry which is preliminary data.</text>
</comment>
<protein>
    <submittedName>
        <fullName evidence="6">Malolactic regulator</fullName>
    </submittedName>
</protein>
<dbReference type="GO" id="GO:0003677">
    <property type="term" value="F:DNA binding"/>
    <property type="evidence" value="ECO:0007669"/>
    <property type="project" value="UniProtKB-KW"/>
</dbReference>
<dbReference type="EMBL" id="BFBY01000005">
    <property type="protein sequence ID" value="GBG04902.1"/>
    <property type="molecule type" value="Genomic_DNA"/>
</dbReference>
<accession>A0A2Z6TFT8</accession>
<dbReference type="Pfam" id="PF03466">
    <property type="entry name" value="LysR_substrate"/>
    <property type="match status" value="1"/>
</dbReference>